<feature type="transmembrane region" description="Helical" evidence="2">
    <location>
        <begin position="149"/>
        <end position="170"/>
    </location>
</feature>
<keyword evidence="2" id="KW-0812">Transmembrane</keyword>
<dbReference type="Proteomes" id="UP000053095">
    <property type="component" value="Unassembled WGS sequence"/>
</dbReference>
<keyword evidence="2" id="KW-0472">Membrane</keyword>
<organism evidence="3 4">
    <name type="scientific">Talaromyces pinophilus</name>
    <name type="common">Penicillium pinophilum</name>
    <dbReference type="NCBI Taxonomy" id="128442"/>
    <lineage>
        <taxon>Eukaryota</taxon>
        <taxon>Fungi</taxon>
        <taxon>Dikarya</taxon>
        <taxon>Ascomycota</taxon>
        <taxon>Pezizomycotina</taxon>
        <taxon>Eurotiomycetes</taxon>
        <taxon>Eurotiomycetidae</taxon>
        <taxon>Eurotiales</taxon>
        <taxon>Trichocomaceae</taxon>
        <taxon>Talaromyces</taxon>
        <taxon>Talaromyces sect. Talaromyces</taxon>
    </lineage>
</organism>
<evidence type="ECO:0000313" key="3">
    <source>
        <dbReference type="EMBL" id="GAM34793.1"/>
    </source>
</evidence>
<evidence type="ECO:0000256" key="1">
    <source>
        <dbReference type="SAM" id="MobiDB-lite"/>
    </source>
</evidence>
<name>A0A6V8H1D7_TALPI</name>
<dbReference type="EMBL" id="DF933811">
    <property type="protein sequence ID" value="GAM34793.1"/>
    <property type="molecule type" value="Genomic_DNA"/>
</dbReference>
<keyword evidence="4" id="KW-1185">Reference proteome</keyword>
<evidence type="ECO:0000256" key="2">
    <source>
        <dbReference type="SAM" id="Phobius"/>
    </source>
</evidence>
<evidence type="ECO:0000313" key="4">
    <source>
        <dbReference type="Proteomes" id="UP000053095"/>
    </source>
</evidence>
<protein>
    <submittedName>
        <fullName evidence="3">Uncharacterized protein</fullName>
    </submittedName>
</protein>
<dbReference type="AlphaFoldDB" id="A0A6V8H1D7"/>
<proteinExistence type="predicted"/>
<feature type="region of interest" description="Disordered" evidence="1">
    <location>
        <begin position="262"/>
        <end position="284"/>
    </location>
</feature>
<feature type="transmembrane region" description="Helical" evidence="2">
    <location>
        <begin position="76"/>
        <end position="95"/>
    </location>
</feature>
<feature type="compositionally biased region" description="Polar residues" evidence="1">
    <location>
        <begin position="321"/>
        <end position="330"/>
    </location>
</feature>
<feature type="transmembrane region" description="Helical" evidence="2">
    <location>
        <begin position="12"/>
        <end position="35"/>
    </location>
</feature>
<feature type="transmembrane region" description="Helical" evidence="2">
    <location>
        <begin position="42"/>
        <end position="64"/>
    </location>
</feature>
<sequence>MSSSSLPTYFEYSWAILSSIGIANVLFGLTVVGITNLSQISLLPIIVSAAGAIANGLCYCAFYADYPKTPTAAASAIADITWLIQEVGLTFYSYFILVRVLQSRHRIIFMSLFWVFVAAATVLRCLIAATRVRSILDTSLNLQTTIDHLHVGYFSLIALIECLSAFFLLRKFAQAHRASQDVASKSGLFSYLLKSTEIRLATLALIGVSRAITYSSQSSAQSATSVASQIDRFVYTLETLFPVMLFIDILASRIAVTNHRYEMSSRTRNQQKSSGLAPHSHQGRTEFEMYGGVKSQVYVGDEASSSQEHIVNAASISNNTEGAEYGQSSEPTHDGISKTIDIKVHESAV</sequence>
<accession>A0A6V8H1D7</accession>
<gene>
    <name evidence="3" type="ORF">TCE0_015r02600</name>
</gene>
<feature type="region of interest" description="Disordered" evidence="1">
    <location>
        <begin position="321"/>
        <end position="340"/>
    </location>
</feature>
<feature type="compositionally biased region" description="Basic and acidic residues" evidence="1">
    <location>
        <begin position="331"/>
        <end position="340"/>
    </location>
</feature>
<reference evidence="4" key="1">
    <citation type="journal article" date="2015" name="Genome Announc.">
        <title>Draft genome sequence of Talaromyces cellulolyticus strain Y-94, a source of lignocellulosic biomass-degrading enzymes.</title>
        <authorList>
            <person name="Fujii T."/>
            <person name="Koike H."/>
            <person name="Sawayama S."/>
            <person name="Yano S."/>
            <person name="Inoue H."/>
        </authorList>
    </citation>
    <scope>NUCLEOTIDE SEQUENCE [LARGE SCALE GENOMIC DNA]</scope>
    <source>
        <strain evidence="4">Y-94</strain>
    </source>
</reference>
<feature type="transmembrane region" description="Helical" evidence="2">
    <location>
        <begin position="107"/>
        <end position="129"/>
    </location>
</feature>
<keyword evidence="2" id="KW-1133">Transmembrane helix</keyword>
<comment type="caution">
    <text evidence="3">The sequence shown here is derived from an EMBL/GenBank/DDBJ whole genome shotgun (WGS) entry which is preliminary data.</text>
</comment>